<comment type="similarity">
    <text evidence="1">Belongs to the CCZ1 family.</text>
</comment>
<feature type="region of interest" description="Disordered" evidence="2">
    <location>
        <begin position="503"/>
        <end position="525"/>
    </location>
</feature>
<dbReference type="InterPro" id="IPR043987">
    <property type="entry name" value="CCZ1/INTU/HSP4_longin_1"/>
</dbReference>
<proteinExistence type="inferred from homology"/>
<keyword evidence="5" id="KW-1185">Reference proteome</keyword>
<accession>A0ABR0E4L5</accession>
<reference evidence="4 5" key="1">
    <citation type="journal article" date="2023" name="G3 (Bethesda)">
        <title>A chromosome-level genome assembly of Zasmidium syzygii isolated from banana leaves.</title>
        <authorList>
            <person name="van Westerhoven A.C."/>
            <person name="Mehrabi R."/>
            <person name="Talebi R."/>
            <person name="Steentjes M.B.F."/>
            <person name="Corcolon B."/>
            <person name="Chong P.A."/>
            <person name="Kema G.H.J."/>
            <person name="Seidl M.F."/>
        </authorList>
    </citation>
    <scope>NUCLEOTIDE SEQUENCE [LARGE SCALE GENOMIC DNA]</scope>
    <source>
        <strain evidence="4 5">P124</strain>
    </source>
</reference>
<evidence type="ECO:0000313" key="5">
    <source>
        <dbReference type="Proteomes" id="UP001305779"/>
    </source>
</evidence>
<feature type="region of interest" description="Disordered" evidence="2">
    <location>
        <begin position="322"/>
        <end position="444"/>
    </location>
</feature>
<evidence type="ECO:0000256" key="2">
    <source>
        <dbReference type="SAM" id="MobiDB-lite"/>
    </source>
</evidence>
<feature type="region of interest" description="Disordered" evidence="2">
    <location>
        <begin position="464"/>
        <end position="490"/>
    </location>
</feature>
<protein>
    <recommendedName>
        <fullName evidence="3">CCZ1/INTU/HSP4 first Longin domain-containing protein</fullName>
    </recommendedName>
</protein>
<dbReference type="EMBL" id="JAXOVC010000010">
    <property type="protein sequence ID" value="KAK4496366.1"/>
    <property type="molecule type" value="Genomic_DNA"/>
</dbReference>
<feature type="compositionally biased region" description="Polar residues" evidence="2">
    <location>
        <begin position="847"/>
        <end position="860"/>
    </location>
</feature>
<organism evidence="4 5">
    <name type="scientific">Zasmidium cellare</name>
    <name type="common">Wine cellar mold</name>
    <name type="synonym">Racodium cellare</name>
    <dbReference type="NCBI Taxonomy" id="395010"/>
    <lineage>
        <taxon>Eukaryota</taxon>
        <taxon>Fungi</taxon>
        <taxon>Dikarya</taxon>
        <taxon>Ascomycota</taxon>
        <taxon>Pezizomycotina</taxon>
        <taxon>Dothideomycetes</taxon>
        <taxon>Dothideomycetidae</taxon>
        <taxon>Mycosphaerellales</taxon>
        <taxon>Mycosphaerellaceae</taxon>
        <taxon>Zasmidium</taxon>
    </lineage>
</organism>
<evidence type="ECO:0000259" key="3">
    <source>
        <dbReference type="Pfam" id="PF19031"/>
    </source>
</evidence>
<gene>
    <name evidence="4" type="ORF">PRZ48_012346</name>
</gene>
<evidence type="ECO:0000256" key="1">
    <source>
        <dbReference type="ARBA" id="ARBA00005352"/>
    </source>
</evidence>
<dbReference type="PANTHER" id="PTHR13056:SF0">
    <property type="entry name" value="VACUOLAR FUSION PROTEIN CCZ1 HOMOLOG-RELATED"/>
    <property type="match status" value="1"/>
</dbReference>
<feature type="domain" description="CCZ1/INTU/HSP4 first Longin" evidence="3">
    <location>
        <begin position="10"/>
        <end position="169"/>
    </location>
</feature>
<sequence length="945" mass="103403">MTQVVPARLAFLAIYNPSLGPTDETFRDQVVFWYNRAAHEARATARKHARNEAAGGDAIREQENEKLRQIGLAQGMVDFARSFSDDRPVDSIDTEKSRIVIHEIEKGWWILASIDLTRLPTLTQSTSRSASDKTETKPGIEYSSREVSPAALLSQQLIQANHIFALHHGPSLTELYVKQSREKFCGTLERYWTRFSRTWDVLLHGNPAADIFSGVKLSSGGELGMGVGEEEWGSGERDVLEDLARRTEGLVDLVVSRFGDPSPADEDASSEPEALPWLGSGSDPLASDGVIFGGVNAITRPSLRNVSLWMRQIYTYGDYAYGVRDNPHRERRKRRRRNPPAPEPEPEPTLDAEQEHQPEANGTPKASSSISARDHAHHSAPQVSTIPKSSPGSDESSATTNQGGYHPSIPPPIVSAAQTSLDNATKKAGSGSTQPQAVQVDDSNTTLGIPDQYMKYLTFGLSTLAKPTPQKRPDPVTRTSTSSSKTIKAQQSIVSKLKAAEELPDTDDDQPALAQVDPTPDGQDLHDRIAQQKRQEGDGIFVVGLKGDLANIPDDPDAGVEDIADNDDSGPRNILRTLQIEVLKDTAEQEEERTDLDRKLSEAGLSSAKNDPLNYKRLRVLIYVRRPFMYCFLFKNQTPALSIARFYKTLHHNLQPIHKPLLSSTSVARIAQRIEESQQQAGSSSPETASITSGGKSQKPSEPKPIYDLIYDPALLTVHTSIPNIAEPGTPAAEGIMASRRDNRLPISPDWTRIEALNVHSQILNTLSSTHRNRNEYERVSKTSRGWWVVWMRLPPSKTRETAVDDEATSQQDVAKGPGQEEGAEAAQGESGFTSSNDSAESDDAVQPTTSNKWLHSTATTKKDVPSMDRIAFLVRKATDPPPLPKTNPTSRAASSMWQTLTLRGSSTTDEATGGASAGWGPAALAGGIGIDARKYVESLLQLNR</sequence>
<feature type="compositionally biased region" description="Polar residues" evidence="2">
    <location>
        <begin position="430"/>
        <end position="444"/>
    </location>
</feature>
<feature type="compositionally biased region" description="Polar residues" evidence="2">
    <location>
        <begin position="677"/>
        <end position="700"/>
    </location>
</feature>
<dbReference type="PANTHER" id="PTHR13056">
    <property type="entry name" value="VACUOLAR FUSION PROTEIN CCZ1 HOMOLOG-RELATED"/>
    <property type="match status" value="1"/>
</dbReference>
<feature type="compositionally biased region" description="Low complexity" evidence="2">
    <location>
        <begin position="477"/>
        <end position="486"/>
    </location>
</feature>
<feature type="region of interest" description="Disordered" evidence="2">
    <location>
        <begin position="257"/>
        <end position="280"/>
    </location>
</feature>
<dbReference type="Pfam" id="PF19031">
    <property type="entry name" value="Intu_longin_1"/>
    <property type="match status" value="1"/>
</dbReference>
<dbReference type="InterPro" id="IPR013176">
    <property type="entry name" value="Ccz1"/>
</dbReference>
<comment type="caution">
    <text evidence="4">The sequence shown here is derived from an EMBL/GenBank/DDBJ whole genome shotgun (WGS) entry which is preliminary data.</text>
</comment>
<feature type="region of interest" description="Disordered" evidence="2">
    <location>
        <begin position="675"/>
        <end position="704"/>
    </location>
</feature>
<evidence type="ECO:0000313" key="4">
    <source>
        <dbReference type="EMBL" id="KAK4496366.1"/>
    </source>
</evidence>
<name>A0ABR0E4L5_ZASCE</name>
<feature type="region of interest" description="Disordered" evidence="2">
    <location>
        <begin position="799"/>
        <end position="861"/>
    </location>
</feature>
<dbReference type="Proteomes" id="UP001305779">
    <property type="component" value="Unassembled WGS sequence"/>
</dbReference>
<feature type="compositionally biased region" description="Basic residues" evidence="2">
    <location>
        <begin position="329"/>
        <end position="338"/>
    </location>
</feature>
<feature type="compositionally biased region" description="Polar residues" evidence="2">
    <location>
        <begin position="381"/>
        <end position="403"/>
    </location>
</feature>
<feature type="region of interest" description="Disordered" evidence="2">
    <location>
        <begin position="123"/>
        <end position="143"/>
    </location>
</feature>